<keyword evidence="3" id="KW-1185">Reference proteome</keyword>
<keyword evidence="1" id="KW-0812">Transmembrane</keyword>
<evidence type="ECO:0000313" key="2">
    <source>
        <dbReference type="EMBL" id="OOC56474.1"/>
    </source>
</evidence>
<dbReference type="SUPFAM" id="SSF52540">
    <property type="entry name" value="P-loop containing nucleoside triphosphate hydrolases"/>
    <property type="match status" value="1"/>
</dbReference>
<dbReference type="RefSeq" id="WP_077692920.1">
    <property type="nucleotide sequence ID" value="NZ_MCOK01000001.1"/>
</dbReference>
<dbReference type="Gene3D" id="3.40.50.300">
    <property type="entry name" value="P-loop containing nucleotide triphosphate hydrolases"/>
    <property type="match status" value="1"/>
</dbReference>
<evidence type="ECO:0000256" key="1">
    <source>
        <dbReference type="SAM" id="Phobius"/>
    </source>
</evidence>
<evidence type="ECO:0000313" key="3">
    <source>
        <dbReference type="Proteomes" id="UP000189004"/>
    </source>
</evidence>
<dbReference type="AlphaFoldDB" id="A0A1V3C6R0"/>
<dbReference type="Proteomes" id="UP000189004">
    <property type="component" value="Unassembled WGS sequence"/>
</dbReference>
<accession>A0A1V3C6R0</accession>
<protein>
    <recommendedName>
        <fullName evidence="4">Conjugal transfer protein TraB</fullName>
    </recommendedName>
</protein>
<sequence length="669" mass="71754">MARNELVVRGRDRDPETSVRRGPAFLDYARPWIAAPALIPAGFLTHWMWGDLGLGTGLAAAAIAAAGGVVAYAAHRLTAARTWYAHHISTAMTGGAGAWLALATAFGPGRPLMDALLIGGSAAAAIANVHLWARHQGTGDARGKGTGRILPTFDEVAAKLHLKNVRAKLTSDTEMQQRHQITLDNGTTAEELQSRGKELASAYGVAPGAIRVIEDQGRADRAELVITKKDVMGKLIPWPGLNPAHVGTSIADHPLELGVYEDGETFTNQITNRHSLTVGMAGAGKSVYGKVKMVQVAARSDTFTLAIDLAKGRQTLGPVEGAIGWPAYTKKAARGQLDAVKRAIKARANHLADAGHAQWVPGCGLTFLYLLVEEAAEVVDFDEIVEIARVARSVGIHLELSLQRATWGNLDTDTRANLGDGLCFGVRDFADASFVLPDYVTDAGCDPSRWRKSRPGAVYAAIEHVDVDRHAVAAKTYGPPSTDPAEENRDLKAAADALPDQDAKLDAVTRTAFGAEYAGFLGNRTGTATAAAPVPTMNETVDDEELIVDEDIEPVVLQTPDDDPEIKGDLDTEIPPLEEGEDFALPNRKKGTKASAEEARAAVEGLMEEWGPGKEFGAFDLKTELAEMGVERKRSWIYGQLRRLEEEGRLRHEDSGAWTVLESREMAGV</sequence>
<dbReference type="STRING" id="501010.NOSIN_23790"/>
<evidence type="ECO:0008006" key="4">
    <source>
        <dbReference type="Google" id="ProtNLM"/>
    </source>
</evidence>
<organism evidence="2 3">
    <name type="scientific">Nocardiopsis sinuspersici</name>
    <dbReference type="NCBI Taxonomy" id="501010"/>
    <lineage>
        <taxon>Bacteria</taxon>
        <taxon>Bacillati</taxon>
        <taxon>Actinomycetota</taxon>
        <taxon>Actinomycetes</taxon>
        <taxon>Streptosporangiales</taxon>
        <taxon>Nocardiopsidaceae</taxon>
        <taxon>Nocardiopsis</taxon>
    </lineage>
</organism>
<comment type="caution">
    <text evidence="2">The sequence shown here is derived from an EMBL/GenBank/DDBJ whole genome shotgun (WGS) entry which is preliminary data.</text>
</comment>
<feature type="transmembrane region" description="Helical" evidence="1">
    <location>
        <begin position="84"/>
        <end position="106"/>
    </location>
</feature>
<reference evidence="3" key="1">
    <citation type="submission" date="2016-08" db="EMBL/GenBank/DDBJ databases">
        <authorList>
            <person name="Tokovenko B."/>
            <person name="Kalinowski J."/>
        </authorList>
    </citation>
    <scope>NUCLEOTIDE SEQUENCE [LARGE SCALE GENOMIC DNA]</scope>
    <source>
        <strain evidence="3">UTMC102</strain>
    </source>
</reference>
<gene>
    <name evidence="2" type="ORF">NOSIN_23790</name>
</gene>
<feature type="transmembrane region" description="Helical" evidence="1">
    <location>
        <begin position="52"/>
        <end position="72"/>
    </location>
</feature>
<proteinExistence type="predicted"/>
<name>A0A1V3C6R0_9ACTN</name>
<dbReference type="EMBL" id="MCOK01000001">
    <property type="protein sequence ID" value="OOC56474.1"/>
    <property type="molecule type" value="Genomic_DNA"/>
</dbReference>
<dbReference type="OrthoDB" id="5165844at2"/>
<keyword evidence="1" id="KW-0472">Membrane</keyword>
<keyword evidence="1" id="KW-1133">Transmembrane helix</keyword>
<dbReference type="InterPro" id="IPR027417">
    <property type="entry name" value="P-loop_NTPase"/>
</dbReference>